<feature type="compositionally biased region" description="Basic and acidic residues" evidence="5">
    <location>
        <begin position="120"/>
        <end position="129"/>
    </location>
</feature>
<dbReference type="GO" id="GO:0006879">
    <property type="term" value="P:intracellular iron ion homeostasis"/>
    <property type="evidence" value="ECO:0007669"/>
    <property type="project" value="InterPro"/>
</dbReference>
<evidence type="ECO:0000256" key="2">
    <source>
        <dbReference type="ARBA" id="ARBA00044942"/>
    </source>
</evidence>
<reference evidence="7" key="1">
    <citation type="submission" date="2023-06" db="EMBL/GenBank/DDBJ databases">
        <title>Reference genome for the Northern bat (Eptesicus nilssonii), a most northern bat species.</title>
        <authorList>
            <person name="Laine V.N."/>
            <person name="Pulliainen A.T."/>
            <person name="Lilley T.M."/>
        </authorList>
    </citation>
    <scope>NUCLEOTIDE SEQUENCE</scope>
    <source>
        <strain evidence="7">BLF_Eptnil</strain>
        <tissue evidence="7">Kidney</tissue>
    </source>
</reference>
<dbReference type="EMBL" id="JAULJE010000018">
    <property type="protein sequence ID" value="KAK1332468.1"/>
    <property type="molecule type" value="Genomic_DNA"/>
</dbReference>
<feature type="chain" id="PRO_5041366254" description="Ferritin light chain" evidence="6">
    <location>
        <begin position="27"/>
        <end position="411"/>
    </location>
</feature>
<dbReference type="GO" id="GO:0044754">
    <property type="term" value="C:autolysosome"/>
    <property type="evidence" value="ECO:0007669"/>
    <property type="project" value="UniProtKB-SubCell"/>
</dbReference>
<dbReference type="PANTHER" id="PTHR11431">
    <property type="entry name" value="FERRITIN"/>
    <property type="match status" value="1"/>
</dbReference>
<comment type="caution">
    <text evidence="7">The sequence shown here is derived from an EMBL/GenBank/DDBJ whole genome shotgun (WGS) entry which is preliminary data.</text>
</comment>
<dbReference type="PANTHER" id="PTHR11431:SF47">
    <property type="entry name" value="FERRITIN LIGHT CHAIN"/>
    <property type="match status" value="1"/>
</dbReference>
<dbReference type="AlphaFoldDB" id="A0AA40HJQ8"/>
<comment type="subunit">
    <text evidence="4">Oligomer of 24 subunits. There are two types of subunits: L (light) chain and H (heavy) chain. The major chain can be light or heavy, depending on the species and tissue type. The functional molecule forms a roughly spherical shell with a diameter of 12 nm and contains a central cavity into which the insoluble mineral iron core is deposited. Interacts with NCOA4.</text>
</comment>
<feature type="region of interest" description="Disordered" evidence="5">
    <location>
        <begin position="120"/>
        <end position="193"/>
    </location>
</feature>
<comment type="function">
    <text evidence="3">Stores iron in a soluble, non-toxic, readily available form. Important for iron homeostasis. Iron is taken up in the ferrous form and deposited as ferric hydroxides after oxidation. Also plays a role in delivery of iron to cells. Mediates iron uptake in capsule cells of the developing kidney. Delivery to lysosomes by the cargo receptor NCOA4 for autophagic degradation and release or iron.</text>
</comment>
<organism evidence="7 8">
    <name type="scientific">Cnephaeus nilssonii</name>
    <name type="common">Northern bat</name>
    <name type="synonym">Eptesicus nilssonii</name>
    <dbReference type="NCBI Taxonomy" id="3371016"/>
    <lineage>
        <taxon>Eukaryota</taxon>
        <taxon>Metazoa</taxon>
        <taxon>Chordata</taxon>
        <taxon>Craniata</taxon>
        <taxon>Vertebrata</taxon>
        <taxon>Euteleostomi</taxon>
        <taxon>Mammalia</taxon>
        <taxon>Eutheria</taxon>
        <taxon>Laurasiatheria</taxon>
        <taxon>Chiroptera</taxon>
        <taxon>Yangochiroptera</taxon>
        <taxon>Vespertilionidae</taxon>
        <taxon>Cnephaeus</taxon>
    </lineage>
</organism>
<evidence type="ECO:0000256" key="4">
    <source>
        <dbReference type="ARBA" id="ARBA00047045"/>
    </source>
</evidence>
<sequence length="411" mass="45458">MAQTLSSRRHWRRELSVLLAQSATLATLSPAPCASCWPNRGRSGVMDRATVWRTLIDSLGLKEEFPLPPISMVQMEKIFSASVLAETFPNPTLVRLLSVKYRAAILEVGANLDTRHPVCKERKHGHEQSQDDCAMCGNNGPTSAGDAKDAAAEQSSGDAQEKPVVPRDVIKDRSTPSPAESKRPPDEAVAAGAEAEVAATVPWLGLQQQQEQQQWRRPQGQQPRSRWISQEGLDLFSKCPRMALRIMVFLPISTTAFPRRDMRICCICLEPTFSGKSSKFTKAIRTVDYGETLSHLGIREDEVAIRQNSSTEVEAAVNRLASLHLRASHTYLSLGFFFHPDDVALEGVGHFFPETRKPPRRSGQHLGCHGSRPGLERNLSQALVELQALGSARADPQLCDLLENHFQVKSE</sequence>
<dbReference type="Proteomes" id="UP001177744">
    <property type="component" value="Unassembled WGS sequence"/>
</dbReference>
<evidence type="ECO:0000313" key="8">
    <source>
        <dbReference type="Proteomes" id="UP001177744"/>
    </source>
</evidence>
<evidence type="ECO:0000256" key="5">
    <source>
        <dbReference type="SAM" id="MobiDB-lite"/>
    </source>
</evidence>
<feature type="compositionally biased region" description="Basic and acidic residues" evidence="5">
    <location>
        <begin position="159"/>
        <end position="186"/>
    </location>
</feature>
<feature type="signal peptide" evidence="6">
    <location>
        <begin position="1"/>
        <end position="26"/>
    </location>
</feature>
<dbReference type="InterPro" id="IPR009078">
    <property type="entry name" value="Ferritin-like_SF"/>
</dbReference>
<evidence type="ECO:0000313" key="7">
    <source>
        <dbReference type="EMBL" id="KAK1332468.1"/>
    </source>
</evidence>
<keyword evidence="6" id="KW-0732">Signal</keyword>
<dbReference type="Gene3D" id="1.20.1260.10">
    <property type="match status" value="1"/>
</dbReference>
<dbReference type="SUPFAM" id="SSF47240">
    <property type="entry name" value="Ferritin-like"/>
    <property type="match status" value="1"/>
</dbReference>
<protein>
    <recommendedName>
        <fullName evidence="1">Ferritin light chain</fullName>
    </recommendedName>
</protein>
<proteinExistence type="predicted"/>
<dbReference type="GO" id="GO:0008199">
    <property type="term" value="F:ferric iron binding"/>
    <property type="evidence" value="ECO:0007669"/>
    <property type="project" value="InterPro"/>
</dbReference>
<accession>A0AA40HJQ8</accession>
<evidence type="ECO:0000256" key="1">
    <source>
        <dbReference type="ARBA" id="ARBA00040044"/>
    </source>
</evidence>
<dbReference type="InterPro" id="IPR012347">
    <property type="entry name" value="Ferritin-like"/>
</dbReference>
<evidence type="ECO:0000256" key="6">
    <source>
        <dbReference type="SAM" id="SignalP"/>
    </source>
</evidence>
<comment type="subcellular location">
    <subcellularLocation>
        <location evidence="2">Autolysosome</location>
    </subcellularLocation>
</comment>
<evidence type="ECO:0000256" key="3">
    <source>
        <dbReference type="ARBA" id="ARBA00045578"/>
    </source>
</evidence>
<dbReference type="InterPro" id="IPR001519">
    <property type="entry name" value="Ferritin"/>
</dbReference>
<gene>
    <name evidence="7" type="ORF">QTO34_007147</name>
</gene>
<dbReference type="GO" id="GO:0006826">
    <property type="term" value="P:iron ion transport"/>
    <property type="evidence" value="ECO:0007669"/>
    <property type="project" value="InterPro"/>
</dbReference>
<name>A0AA40HJQ8_CNENI</name>
<keyword evidence="8" id="KW-1185">Reference proteome</keyword>
<dbReference type="GO" id="GO:0008198">
    <property type="term" value="F:ferrous iron binding"/>
    <property type="evidence" value="ECO:0007669"/>
    <property type="project" value="TreeGrafter"/>
</dbReference>